<sequence>MPLIYLAKKSKKIKRKKNIDNSLNDAGPILYENPTNLEMLNDVSPIVFIKSPFSSKQVERIQMICIAKTLQTYCPLQNREIYENKKIENSERMSNVFNPIFYQSQII</sequence>
<reference evidence="1 2" key="1">
    <citation type="journal article" date="2018" name="Sci. Rep.">
        <title>Genomic signatures of local adaptation to the degree of environmental predictability in rotifers.</title>
        <authorList>
            <person name="Franch-Gras L."/>
            <person name="Hahn C."/>
            <person name="Garcia-Roger E.M."/>
            <person name="Carmona M.J."/>
            <person name="Serra M."/>
            <person name="Gomez A."/>
        </authorList>
    </citation>
    <scope>NUCLEOTIDE SEQUENCE [LARGE SCALE GENOMIC DNA]</scope>
    <source>
        <strain evidence="1">HYR1</strain>
    </source>
</reference>
<proteinExistence type="predicted"/>
<dbReference type="EMBL" id="REGN01009191">
    <property type="protein sequence ID" value="RNA01719.1"/>
    <property type="molecule type" value="Genomic_DNA"/>
</dbReference>
<evidence type="ECO:0000313" key="1">
    <source>
        <dbReference type="EMBL" id="RNA01719.1"/>
    </source>
</evidence>
<gene>
    <name evidence="1" type="ORF">BpHYR1_015598</name>
</gene>
<dbReference type="AlphaFoldDB" id="A0A3M7PS24"/>
<dbReference type="Proteomes" id="UP000276133">
    <property type="component" value="Unassembled WGS sequence"/>
</dbReference>
<evidence type="ECO:0000313" key="2">
    <source>
        <dbReference type="Proteomes" id="UP000276133"/>
    </source>
</evidence>
<organism evidence="1 2">
    <name type="scientific">Brachionus plicatilis</name>
    <name type="common">Marine rotifer</name>
    <name type="synonym">Brachionus muelleri</name>
    <dbReference type="NCBI Taxonomy" id="10195"/>
    <lineage>
        <taxon>Eukaryota</taxon>
        <taxon>Metazoa</taxon>
        <taxon>Spiralia</taxon>
        <taxon>Gnathifera</taxon>
        <taxon>Rotifera</taxon>
        <taxon>Eurotatoria</taxon>
        <taxon>Monogononta</taxon>
        <taxon>Pseudotrocha</taxon>
        <taxon>Ploima</taxon>
        <taxon>Brachionidae</taxon>
        <taxon>Brachionus</taxon>
    </lineage>
</organism>
<keyword evidence="2" id="KW-1185">Reference proteome</keyword>
<comment type="caution">
    <text evidence="1">The sequence shown here is derived from an EMBL/GenBank/DDBJ whole genome shotgun (WGS) entry which is preliminary data.</text>
</comment>
<protein>
    <submittedName>
        <fullName evidence="1">Uncharacterized protein</fullName>
    </submittedName>
</protein>
<name>A0A3M7PS24_BRAPC</name>
<accession>A0A3M7PS24</accession>